<dbReference type="EMBL" id="CACSLK010020742">
    <property type="protein sequence ID" value="CAA0820658.1"/>
    <property type="molecule type" value="Genomic_DNA"/>
</dbReference>
<comment type="caution">
    <text evidence="1">The sequence shown here is derived from an EMBL/GenBank/DDBJ whole genome shotgun (WGS) entry which is preliminary data.</text>
</comment>
<dbReference type="Proteomes" id="UP001153555">
    <property type="component" value="Unassembled WGS sequence"/>
</dbReference>
<feature type="non-terminal residue" evidence="1">
    <location>
        <position position="85"/>
    </location>
</feature>
<keyword evidence="2" id="KW-1185">Reference proteome</keyword>
<feature type="non-terminal residue" evidence="1">
    <location>
        <position position="1"/>
    </location>
</feature>
<gene>
    <name evidence="1" type="ORF">SHERM_18660</name>
</gene>
<dbReference type="AlphaFoldDB" id="A0A9N7MWK5"/>
<reference evidence="1" key="1">
    <citation type="submission" date="2019-12" db="EMBL/GenBank/DDBJ databases">
        <authorList>
            <person name="Scholes J."/>
        </authorList>
    </citation>
    <scope>NUCLEOTIDE SEQUENCE</scope>
</reference>
<organism evidence="1 2">
    <name type="scientific">Striga hermonthica</name>
    <name type="common">Purple witchweed</name>
    <name type="synonym">Buchnera hermonthica</name>
    <dbReference type="NCBI Taxonomy" id="68872"/>
    <lineage>
        <taxon>Eukaryota</taxon>
        <taxon>Viridiplantae</taxon>
        <taxon>Streptophyta</taxon>
        <taxon>Embryophyta</taxon>
        <taxon>Tracheophyta</taxon>
        <taxon>Spermatophyta</taxon>
        <taxon>Magnoliopsida</taxon>
        <taxon>eudicotyledons</taxon>
        <taxon>Gunneridae</taxon>
        <taxon>Pentapetalae</taxon>
        <taxon>asterids</taxon>
        <taxon>lamiids</taxon>
        <taxon>Lamiales</taxon>
        <taxon>Orobanchaceae</taxon>
        <taxon>Buchnereae</taxon>
        <taxon>Striga</taxon>
    </lineage>
</organism>
<protein>
    <submittedName>
        <fullName evidence="1">Uncharacterized protein</fullName>
    </submittedName>
</protein>
<evidence type="ECO:0000313" key="1">
    <source>
        <dbReference type="EMBL" id="CAA0820658.1"/>
    </source>
</evidence>
<sequence>SNCMEICSDFIVRTTNFAPVFRSYLTGKLCGNNSFSASVQCIRFVFVLHILEIVHPVHLTDFVLINDLKIVHPVHHPCSHIGLLQ</sequence>
<evidence type="ECO:0000313" key="2">
    <source>
        <dbReference type="Proteomes" id="UP001153555"/>
    </source>
</evidence>
<proteinExistence type="predicted"/>
<accession>A0A9N7MWK5</accession>
<name>A0A9N7MWK5_STRHE</name>